<comment type="caution">
    <text evidence="1">The sequence shown here is derived from an EMBL/GenBank/DDBJ whole genome shotgun (WGS) entry which is preliminary data.</text>
</comment>
<accession>A0A640UWL1</accession>
<dbReference type="EMBL" id="BLIR01000001">
    <property type="protein sequence ID" value="GFE40229.1"/>
    <property type="molecule type" value="Genomic_DNA"/>
</dbReference>
<dbReference type="Proteomes" id="UP000431826">
    <property type="component" value="Unassembled WGS sequence"/>
</dbReference>
<protein>
    <submittedName>
        <fullName evidence="1">Uncharacterized protein</fullName>
    </submittedName>
</protein>
<evidence type="ECO:0000313" key="1">
    <source>
        <dbReference type="EMBL" id="GFE40229.1"/>
    </source>
</evidence>
<organism evidence="1 2">
    <name type="scientific">Streptomyces tubercidicus</name>
    <dbReference type="NCBI Taxonomy" id="47759"/>
    <lineage>
        <taxon>Bacteria</taxon>
        <taxon>Bacillati</taxon>
        <taxon>Actinomycetota</taxon>
        <taxon>Actinomycetes</taxon>
        <taxon>Kitasatosporales</taxon>
        <taxon>Streptomycetaceae</taxon>
        <taxon>Streptomyces</taxon>
    </lineage>
</organism>
<keyword evidence="2" id="KW-1185">Reference proteome</keyword>
<gene>
    <name evidence="1" type="ORF">Stube_49020</name>
</gene>
<proteinExistence type="predicted"/>
<reference evidence="1 2" key="1">
    <citation type="submission" date="2019-12" db="EMBL/GenBank/DDBJ databases">
        <title>Whole genome shotgun sequence of Streptomyces tubercidicus NBRC 13090.</title>
        <authorList>
            <person name="Ichikawa N."/>
            <person name="Kimura A."/>
            <person name="Kitahashi Y."/>
            <person name="Komaki H."/>
            <person name="Tamura T."/>
        </authorList>
    </citation>
    <scope>NUCLEOTIDE SEQUENCE [LARGE SCALE GENOMIC DNA]</scope>
    <source>
        <strain evidence="1 2">NBRC 13090</strain>
    </source>
</reference>
<name>A0A640UWL1_9ACTN</name>
<sequence>MAAAGEAEVLAVHFAPVPARAWISARITRNCELVQELHSSGSPDPVAQLLAAKGIRAPFADSP</sequence>
<dbReference type="AlphaFoldDB" id="A0A640UWL1"/>
<evidence type="ECO:0000313" key="2">
    <source>
        <dbReference type="Proteomes" id="UP000431826"/>
    </source>
</evidence>